<dbReference type="GO" id="GO:0055088">
    <property type="term" value="P:lipid homeostasis"/>
    <property type="evidence" value="ECO:0007669"/>
    <property type="project" value="TreeGrafter"/>
</dbReference>
<gene>
    <name evidence="5" type="primary">Pnpla2</name>
    <name evidence="5" type="ORF">Anas_01515</name>
</gene>
<keyword evidence="1" id="KW-0443">Lipid metabolism</keyword>
<dbReference type="PROSITE" id="PS51635">
    <property type="entry name" value="PNPLA"/>
    <property type="match status" value="1"/>
</dbReference>
<comment type="caution">
    <text evidence="2">Lacks conserved residue(s) required for the propagation of feature annotation.</text>
</comment>
<dbReference type="Gene3D" id="3.40.1090.10">
    <property type="entry name" value="Cytosolic phospholipase A2 catalytic domain"/>
    <property type="match status" value="2"/>
</dbReference>
<evidence type="ECO:0000259" key="4">
    <source>
        <dbReference type="PROSITE" id="PS51635"/>
    </source>
</evidence>
<feature type="region of interest" description="Disordered" evidence="3">
    <location>
        <begin position="477"/>
        <end position="501"/>
    </location>
</feature>
<dbReference type="GO" id="GO:0016020">
    <property type="term" value="C:membrane"/>
    <property type="evidence" value="ECO:0007669"/>
    <property type="project" value="TreeGrafter"/>
</dbReference>
<dbReference type="Proteomes" id="UP000326759">
    <property type="component" value="Unassembled WGS sequence"/>
</dbReference>
<dbReference type="InterPro" id="IPR002641">
    <property type="entry name" value="PNPLA_dom"/>
</dbReference>
<organism evidence="5 6">
    <name type="scientific">Armadillidium nasatum</name>
    <dbReference type="NCBI Taxonomy" id="96803"/>
    <lineage>
        <taxon>Eukaryota</taxon>
        <taxon>Metazoa</taxon>
        <taxon>Ecdysozoa</taxon>
        <taxon>Arthropoda</taxon>
        <taxon>Crustacea</taxon>
        <taxon>Multicrustacea</taxon>
        <taxon>Malacostraca</taxon>
        <taxon>Eumalacostraca</taxon>
        <taxon>Peracarida</taxon>
        <taxon>Isopoda</taxon>
        <taxon>Oniscidea</taxon>
        <taxon>Crinocheta</taxon>
        <taxon>Armadillidiidae</taxon>
        <taxon>Armadillidium</taxon>
    </lineage>
</organism>
<evidence type="ECO:0000256" key="3">
    <source>
        <dbReference type="SAM" id="MobiDB-lite"/>
    </source>
</evidence>
<dbReference type="InterPro" id="IPR033562">
    <property type="entry name" value="PLPL"/>
</dbReference>
<dbReference type="GO" id="GO:0005737">
    <property type="term" value="C:cytoplasm"/>
    <property type="evidence" value="ECO:0007669"/>
    <property type="project" value="TreeGrafter"/>
</dbReference>
<keyword evidence="6" id="KW-1185">Reference proteome</keyword>
<evidence type="ECO:0000313" key="6">
    <source>
        <dbReference type="Proteomes" id="UP000326759"/>
    </source>
</evidence>
<dbReference type="AlphaFoldDB" id="A0A5N5TA67"/>
<dbReference type="GO" id="GO:0019433">
    <property type="term" value="P:triglyceride catabolic process"/>
    <property type="evidence" value="ECO:0007669"/>
    <property type="project" value="TreeGrafter"/>
</dbReference>
<evidence type="ECO:0000313" key="5">
    <source>
        <dbReference type="EMBL" id="KAB7503372.1"/>
    </source>
</evidence>
<comment type="caution">
    <text evidence="5">The sequence shown here is derived from an EMBL/GenBank/DDBJ whole genome shotgun (WGS) entry which is preliminary data.</text>
</comment>
<feature type="domain" description="PNPLA" evidence="4">
    <location>
        <begin position="1"/>
        <end position="118"/>
    </location>
</feature>
<dbReference type="GO" id="GO:0005811">
    <property type="term" value="C:lipid droplet"/>
    <property type="evidence" value="ECO:0007669"/>
    <property type="project" value="TreeGrafter"/>
</dbReference>
<dbReference type="PANTHER" id="PTHR12406:SF41">
    <property type="entry name" value="BRUMMER, ISOFORM B-RELATED"/>
    <property type="match status" value="1"/>
</dbReference>
<dbReference type="EMBL" id="SEYY01005278">
    <property type="protein sequence ID" value="KAB7503372.1"/>
    <property type="molecule type" value="Genomic_DNA"/>
</dbReference>
<proteinExistence type="predicted"/>
<protein>
    <submittedName>
        <fullName evidence="5">Patatin-like phospholipase domain-containing protein 2</fullName>
    </submittedName>
</protein>
<name>A0A5N5TA67_9CRUS</name>
<evidence type="ECO:0000256" key="1">
    <source>
        <dbReference type="ARBA" id="ARBA00023098"/>
    </source>
</evidence>
<dbReference type="PANTHER" id="PTHR12406">
    <property type="entry name" value="CALCIUM-INDEPENDENT PHOSPHOLIPASE A2 IPLA2 -RELATED"/>
    <property type="match status" value="1"/>
</dbReference>
<feature type="non-terminal residue" evidence="5">
    <location>
        <position position="1"/>
    </location>
</feature>
<feature type="compositionally biased region" description="Polar residues" evidence="3">
    <location>
        <begin position="477"/>
        <end position="498"/>
    </location>
</feature>
<dbReference type="OrthoDB" id="197155at2759"/>
<accession>A0A5N5TA67</accession>
<dbReference type="GO" id="GO:0004806">
    <property type="term" value="F:triacylglycerol lipase activity"/>
    <property type="evidence" value="ECO:0007669"/>
    <property type="project" value="TreeGrafter"/>
</dbReference>
<evidence type="ECO:0000256" key="2">
    <source>
        <dbReference type="PROSITE-ProRule" id="PRU01161"/>
    </source>
</evidence>
<sequence>LGLITSSVLKTATEARKRLLGPFSPTFNIENLLREGLLSVLPDDAHERVNGKIFISVTRVSDGKNVLLSHFDSREELIQALLASSFIPLFSGWKPITVRGVRYIDGCFSDNLPVLDSHTITVSPFKGEFDICPKDENSSFMQALLCSAFIPGFSGWTPLTFRGVRYVDGGFSDNLPQLDENTITVSPFCGEADICPKDFTAGRTISLANTSIELSRENLYRFTLILFPPPPEVLNRMCQQGFNDALEFLQRNNLINCTRCLAVHSTFNLDANLIKEGITLQIDDDEDEYQIHCDDCNVQREEAILDTLPETVGSIFQDAIDKANKGIMNWVFKHKSMKLVSILTLPYIIPFEIILATFLKIMRTSPSFKEIKSFGFQVIQLLKALIRAWLSKPVQPHHHPRHHHNNRFSCELSITRFTGEGEIQKVIGEKENFNFAVDVADAPDLQTHRGALTLETEALNQLALRCAAKSVSHLSSKAASRSVSKNPSRAPSRATSRAVSRAVSRIPSLEDLSVPSEWNVSNHPTDDTFEQILNVTNQHDAVMAYYYMDDNNEMKVTEIFDMTSAEEQQNIETRELDEEALQSHLESFKEMMNVEEKMNLTNFPHGTVRTCDDE</sequence>
<dbReference type="SUPFAM" id="SSF52151">
    <property type="entry name" value="FabD/lysophospholipase-like"/>
    <property type="match status" value="2"/>
</dbReference>
<dbReference type="InterPro" id="IPR016035">
    <property type="entry name" value="Acyl_Trfase/lysoPLipase"/>
</dbReference>
<reference evidence="5 6" key="1">
    <citation type="journal article" date="2019" name="PLoS Biol.">
        <title>Sex chromosomes control vertical transmission of feminizing Wolbachia symbionts in an isopod.</title>
        <authorList>
            <person name="Becking T."/>
            <person name="Chebbi M.A."/>
            <person name="Giraud I."/>
            <person name="Moumen B."/>
            <person name="Laverre T."/>
            <person name="Caubet Y."/>
            <person name="Peccoud J."/>
            <person name="Gilbert C."/>
            <person name="Cordaux R."/>
        </authorList>
    </citation>
    <scope>NUCLEOTIDE SEQUENCE [LARGE SCALE GENOMIC DNA]</scope>
    <source>
        <strain evidence="5">ANa2</strain>
        <tissue evidence="5">Whole body excluding digestive tract and cuticle</tissue>
    </source>
</reference>
<dbReference type="Pfam" id="PF01734">
    <property type="entry name" value="Patatin"/>
    <property type="match status" value="1"/>
</dbReference>